<evidence type="ECO:0000313" key="2">
    <source>
        <dbReference type="EMBL" id="PWJ59098.1"/>
    </source>
</evidence>
<dbReference type="AlphaFoldDB" id="A0A316ANQ7"/>
<protein>
    <recommendedName>
        <fullName evidence="1">DUF5675 domain-containing protein</fullName>
    </recommendedName>
</protein>
<dbReference type="Pfam" id="PF18925">
    <property type="entry name" value="DUF5675"/>
    <property type="match status" value="1"/>
</dbReference>
<proteinExistence type="predicted"/>
<name>A0A316ANQ7_9BACT</name>
<accession>A0A316ANQ7</accession>
<gene>
    <name evidence="2" type="ORF">CLV98_103472</name>
</gene>
<keyword evidence="3" id="KW-1185">Reference proteome</keyword>
<dbReference type="OrthoDB" id="1036575at2"/>
<dbReference type="InterPro" id="IPR043732">
    <property type="entry name" value="DUF5675"/>
</dbReference>
<evidence type="ECO:0000313" key="3">
    <source>
        <dbReference type="Proteomes" id="UP000245880"/>
    </source>
</evidence>
<reference evidence="2 3" key="1">
    <citation type="submission" date="2018-03" db="EMBL/GenBank/DDBJ databases">
        <title>Genomic Encyclopedia of Archaeal and Bacterial Type Strains, Phase II (KMG-II): from individual species to whole genera.</title>
        <authorList>
            <person name="Goeker M."/>
        </authorList>
    </citation>
    <scope>NUCLEOTIDE SEQUENCE [LARGE SCALE GENOMIC DNA]</scope>
    <source>
        <strain evidence="2 3">DSM 100346</strain>
    </source>
</reference>
<dbReference type="Proteomes" id="UP000245880">
    <property type="component" value="Unassembled WGS sequence"/>
</dbReference>
<evidence type="ECO:0000259" key="1">
    <source>
        <dbReference type="Pfam" id="PF18925"/>
    </source>
</evidence>
<comment type="caution">
    <text evidence="2">The sequence shown here is derived from an EMBL/GenBank/DDBJ whole genome shotgun (WGS) entry which is preliminary data.</text>
</comment>
<feature type="domain" description="DUF5675" evidence="1">
    <location>
        <begin position="5"/>
        <end position="132"/>
    </location>
</feature>
<dbReference type="EMBL" id="QGDT01000003">
    <property type="protein sequence ID" value="PWJ59098.1"/>
    <property type="molecule type" value="Genomic_DNA"/>
</dbReference>
<organism evidence="2 3">
    <name type="scientific">Dyadobacter jejuensis</name>
    <dbReference type="NCBI Taxonomy" id="1082580"/>
    <lineage>
        <taxon>Bacteria</taxon>
        <taxon>Pseudomonadati</taxon>
        <taxon>Bacteroidota</taxon>
        <taxon>Cytophagia</taxon>
        <taxon>Cytophagales</taxon>
        <taxon>Spirosomataceae</taxon>
        <taxon>Dyadobacter</taxon>
    </lineage>
</organism>
<sequence>MEIVLTRRWKATRSTLGTLKVDGEPHQFILEDLDRGLDASWPLEKIKETKVYGQTAIPTGRYQVVITYSTRFKRQLPILIGVPGYSGIRIHPGNRHNNTEGCLLPGTHYGREDGQYIVMQSRIASDRLQNRIAAALARGEQVWVTVESQY</sequence>
<dbReference type="RefSeq" id="WP_109673994.1">
    <property type="nucleotide sequence ID" value="NZ_QGDT01000003.1"/>
</dbReference>